<name>I3TTW9_TISMK</name>
<feature type="signal peptide" evidence="4">
    <location>
        <begin position="1"/>
        <end position="32"/>
    </location>
</feature>
<dbReference type="Pfam" id="PF09084">
    <property type="entry name" value="NMT1"/>
    <property type="match status" value="1"/>
</dbReference>
<keyword evidence="6" id="KW-0614">Plasmid</keyword>
<dbReference type="AlphaFoldDB" id="I3TTW9"/>
<dbReference type="PANTHER" id="PTHR30024">
    <property type="entry name" value="ALIPHATIC SULFONATES-BINDING PROTEIN-RELATED"/>
    <property type="match status" value="1"/>
</dbReference>
<dbReference type="EMBL" id="CP003238">
    <property type="protein sequence ID" value="AFK56207.1"/>
    <property type="molecule type" value="Genomic_DNA"/>
</dbReference>
<proteinExistence type="inferred from homology"/>
<comment type="subcellular location">
    <subcellularLocation>
        <location evidence="1">Periplasm</location>
    </subcellularLocation>
</comment>
<gene>
    <name evidence="6" type="primary">ytlA</name>
    <name evidence="6" type="ordered locus">TMO_b0199</name>
</gene>
<evidence type="ECO:0000256" key="1">
    <source>
        <dbReference type="ARBA" id="ARBA00004418"/>
    </source>
</evidence>
<dbReference type="RefSeq" id="WP_014752960.1">
    <property type="nucleotide sequence ID" value="NC_017966.1"/>
</dbReference>
<evidence type="ECO:0000259" key="5">
    <source>
        <dbReference type="Pfam" id="PF09084"/>
    </source>
</evidence>
<dbReference type="InterPro" id="IPR015168">
    <property type="entry name" value="SsuA/THI5"/>
</dbReference>
<comment type="similarity">
    <text evidence="2">Belongs to the bacterial solute-binding protein SsuA/TauA family.</text>
</comment>
<feature type="chain" id="PRO_5003680342" evidence="4">
    <location>
        <begin position="33"/>
        <end position="350"/>
    </location>
</feature>
<dbReference type="GO" id="GO:0042597">
    <property type="term" value="C:periplasmic space"/>
    <property type="evidence" value="ECO:0007669"/>
    <property type="project" value="UniProtKB-SubCell"/>
</dbReference>
<keyword evidence="3 4" id="KW-0732">Signal</keyword>
<evidence type="ECO:0000256" key="2">
    <source>
        <dbReference type="ARBA" id="ARBA00010742"/>
    </source>
</evidence>
<dbReference type="HOGENOM" id="CLU_061540_1_0_5"/>
<feature type="domain" description="SsuA/THI5-like" evidence="5">
    <location>
        <begin position="50"/>
        <end position="268"/>
    </location>
</feature>
<evidence type="ECO:0000313" key="7">
    <source>
        <dbReference type="Proteomes" id="UP000005258"/>
    </source>
</evidence>
<protein>
    <submittedName>
        <fullName evidence="6">Nitrate/sulfonate/taurine/bicarbonate ABC superfamily ATP binding cassette transporter, binding protein</fullName>
    </submittedName>
</protein>
<dbReference type="KEGG" id="tmo:TMO_b0199"/>
<reference evidence="6 7" key="1">
    <citation type="journal article" date="2012" name="J. Am. Chem. Soc.">
        <title>Bacterial biosynthesis and maturation of the didemnin anti-cancer agents.</title>
        <authorList>
            <person name="Xu Y."/>
            <person name="Kersten R.D."/>
            <person name="Nam S.J."/>
            <person name="Lu L."/>
            <person name="Al-Suwailem A.M."/>
            <person name="Zheng H."/>
            <person name="Fenical W."/>
            <person name="Dorrestein P.C."/>
            <person name="Moore B.S."/>
            <person name="Qian P.Y."/>
        </authorList>
    </citation>
    <scope>NUCLEOTIDE SEQUENCE [LARGE SCALE GENOMIC DNA]</scope>
    <source>
        <strain evidence="6 7">KA081020-065</strain>
    </source>
</reference>
<dbReference type="Proteomes" id="UP000005258">
    <property type="component" value="Plasmid pTM2"/>
</dbReference>
<keyword evidence="7" id="KW-1185">Reference proteome</keyword>
<sequence length="350" mass="36248">MINRIGDRQRGAVAAVLGAMLATMVAAQPAAAEELTRVSFMEPIHSLFYAPLYAADGKGFFAEEGIKVDFAVSQGSDKATAALLSGSADVVLVGPETAVYIAGGRSPVKTKIFSGLTATDGSFLMGREGTAGAAADGSFDWSALKGATIMSWRKGSAPALFMEAALRKAGLDPETDVTLVTNTAIPARVGAFMAGIADYGTFFEPDVSRIEAEGKAKALANVGGAVGRIDYTVFVATDPFIAQHPDIIQGWTDAIARGLAWTASADPAEVAGVLAPYFPGVDQGLLAESVVRHRTAGIWKTSPLVEPAAIDGLQTLLTEAGILKPEARVAYEDVVATRFAEAAPKAVAAK</sequence>
<evidence type="ECO:0000256" key="3">
    <source>
        <dbReference type="ARBA" id="ARBA00022729"/>
    </source>
</evidence>
<evidence type="ECO:0000256" key="4">
    <source>
        <dbReference type="SAM" id="SignalP"/>
    </source>
</evidence>
<dbReference type="Gene3D" id="3.40.190.10">
    <property type="entry name" value="Periplasmic binding protein-like II"/>
    <property type="match status" value="2"/>
</dbReference>
<evidence type="ECO:0000313" key="6">
    <source>
        <dbReference type="EMBL" id="AFK56207.1"/>
    </source>
</evidence>
<dbReference type="PANTHER" id="PTHR30024:SF47">
    <property type="entry name" value="TAURINE-BINDING PERIPLASMIC PROTEIN"/>
    <property type="match status" value="1"/>
</dbReference>
<dbReference type="SUPFAM" id="SSF53850">
    <property type="entry name" value="Periplasmic binding protein-like II"/>
    <property type="match status" value="1"/>
</dbReference>
<geneLocation type="plasmid" evidence="6 7">
    <name>pTM2</name>
</geneLocation>
<organism evidence="6 7">
    <name type="scientific">Tistrella mobilis (strain KA081020-065)</name>
    <dbReference type="NCBI Taxonomy" id="1110502"/>
    <lineage>
        <taxon>Bacteria</taxon>
        <taxon>Pseudomonadati</taxon>
        <taxon>Pseudomonadota</taxon>
        <taxon>Alphaproteobacteria</taxon>
        <taxon>Geminicoccales</taxon>
        <taxon>Geminicoccaceae</taxon>
        <taxon>Tistrella</taxon>
    </lineage>
</organism>
<accession>I3TTW9</accession>